<reference evidence="2 3" key="1">
    <citation type="journal article" date="2024" name="Plant J.">
        <title>Genome sequences and population genomics reveal climatic adaptation and genomic divergence between two closely related sweetgum species.</title>
        <authorList>
            <person name="Xu W.Q."/>
            <person name="Ren C.Q."/>
            <person name="Zhang X.Y."/>
            <person name="Comes H.P."/>
            <person name="Liu X.H."/>
            <person name="Li Y.G."/>
            <person name="Kettle C.J."/>
            <person name="Jalonen R."/>
            <person name="Gaisberger H."/>
            <person name="Ma Y.Z."/>
            <person name="Qiu Y.X."/>
        </authorList>
    </citation>
    <scope>NUCLEOTIDE SEQUENCE [LARGE SCALE GENOMIC DNA]</scope>
    <source>
        <strain evidence="2">Hangzhou</strain>
    </source>
</reference>
<keyword evidence="3" id="KW-1185">Reference proteome</keyword>
<protein>
    <submittedName>
        <fullName evidence="2">Uncharacterized protein</fullName>
    </submittedName>
</protein>
<comment type="caution">
    <text evidence="2">The sequence shown here is derived from an EMBL/GenBank/DDBJ whole genome shotgun (WGS) entry which is preliminary data.</text>
</comment>
<evidence type="ECO:0000313" key="2">
    <source>
        <dbReference type="EMBL" id="KAK9266733.1"/>
    </source>
</evidence>
<feature type="compositionally biased region" description="Low complexity" evidence="1">
    <location>
        <begin position="37"/>
        <end position="48"/>
    </location>
</feature>
<sequence>MRYCTPSPFLCRSSRPPSRAVGTVAIISASGERSRHGTGVSPVVVTPTGRRRRAKREFPLSHPPSGRDFPLSPVVRASRLVSVHSPASSAPTIVAPARAVSLSHLRRRHPPCCRHSRSCSFTCRQQLPPLPVVVGHPPKPRLMTISGFCAMD</sequence>
<dbReference type="AlphaFoldDB" id="A0AAP0N544"/>
<organism evidence="2 3">
    <name type="scientific">Liquidambar formosana</name>
    <name type="common">Formosan gum</name>
    <dbReference type="NCBI Taxonomy" id="63359"/>
    <lineage>
        <taxon>Eukaryota</taxon>
        <taxon>Viridiplantae</taxon>
        <taxon>Streptophyta</taxon>
        <taxon>Embryophyta</taxon>
        <taxon>Tracheophyta</taxon>
        <taxon>Spermatophyta</taxon>
        <taxon>Magnoliopsida</taxon>
        <taxon>eudicotyledons</taxon>
        <taxon>Gunneridae</taxon>
        <taxon>Pentapetalae</taxon>
        <taxon>Saxifragales</taxon>
        <taxon>Altingiaceae</taxon>
        <taxon>Liquidambar</taxon>
    </lineage>
</organism>
<name>A0AAP0N544_LIQFO</name>
<proteinExistence type="predicted"/>
<dbReference type="EMBL" id="JBBPBK010000075">
    <property type="protein sequence ID" value="KAK9266733.1"/>
    <property type="molecule type" value="Genomic_DNA"/>
</dbReference>
<gene>
    <name evidence="2" type="ORF">L1049_027271</name>
</gene>
<accession>A0AAP0N544</accession>
<evidence type="ECO:0000313" key="3">
    <source>
        <dbReference type="Proteomes" id="UP001415857"/>
    </source>
</evidence>
<evidence type="ECO:0000256" key="1">
    <source>
        <dbReference type="SAM" id="MobiDB-lite"/>
    </source>
</evidence>
<feature type="region of interest" description="Disordered" evidence="1">
    <location>
        <begin position="32"/>
        <end position="71"/>
    </location>
</feature>
<dbReference type="Proteomes" id="UP001415857">
    <property type="component" value="Unassembled WGS sequence"/>
</dbReference>